<evidence type="ECO:0000313" key="3">
    <source>
        <dbReference type="Proteomes" id="UP000502706"/>
    </source>
</evidence>
<dbReference type="EMBL" id="CP045121">
    <property type="protein sequence ID" value="QIN79382.1"/>
    <property type="molecule type" value="Genomic_DNA"/>
</dbReference>
<dbReference type="Pfam" id="PF13384">
    <property type="entry name" value="HTH_23"/>
    <property type="match status" value="1"/>
</dbReference>
<dbReference type="KEGG" id="rmar:GBA65_13645"/>
<evidence type="ECO:0000256" key="1">
    <source>
        <dbReference type="SAM" id="MobiDB-lite"/>
    </source>
</evidence>
<feature type="region of interest" description="Disordered" evidence="1">
    <location>
        <begin position="1"/>
        <end position="30"/>
    </location>
</feature>
<gene>
    <name evidence="2" type="ORF">GBA65_13645</name>
</gene>
<dbReference type="AlphaFoldDB" id="A0A6G8PYW3"/>
<reference evidence="2 3" key="1">
    <citation type="submission" date="2019-10" db="EMBL/GenBank/DDBJ databases">
        <title>Rubrobacter sp nov SCSIO 52915 isolated from a deep-sea sediment in the South China Sea.</title>
        <authorList>
            <person name="Chen R.W."/>
        </authorList>
    </citation>
    <scope>NUCLEOTIDE SEQUENCE [LARGE SCALE GENOMIC DNA]</scope>
    <source>
        <strain evidence="2 3">SCSIO 52915</strain>
    </source>
</reference>
<dbReference type="GO" id="GO:0003677">
    <property type="term" value="F:DNA binding"/>
    <property type="evidence" value="ECO:0007669"/>
    <property type="project" value="InterPro"/>
</dbReference>
<dbReference type="GO" id="GO:0006355">
    <property type="term" value="P:regulation of DNA-templated transcription"/>
    <property type="evidence" value="ECO:0007669"/>
    <property type="project" value="InterPro"/>
</dbReference>
<dbReference type="InterPro" id="IPR016032">
    <property type="entry name" value="Sig_transdc_resp-reg_C-effctor"/>
</dbReference>
<organism evidence="2 3">
    <name type="scientific">Rubrobacter marinus</name>
    <dbReference type="NCBI Taxonomy" id="2653852"/>
    <lineage>
        <taxon>Bacteria</taxon>
        <taxon>Bacillati</taxon>
        <taxon>Actinomycetota</taxon>
        <taxon>Rubrobacteria</taxon>
        <taxon>Rubrobacterales</taxon>
        <taxon>Rubrobacteraceae</taxon>
        <taxon>Rubrobacter</taxon>
    </lineage>
</organism>
<dbReference type="Proteomes" id="UP000502706">
    <property type="component" value="Chromosome"/>
</dbReference>
<feature type="region of interest" description="Disordered" evidence="1">
    <location>
        <begin position="61"/>
        <end position="138"/>
    </location>
</feature>
<protein>
    <submittedName>
        <fullName evidence="2">Uncharacterized protein</fullName>
    </submittedName>
</protein>
<dbReference type="InterPro" id="IPR036388">
    <property type="entry name" value="WH-like_DNA-bd_sf"/>
</dbReference>
<evidence type="ECO:0000313" key="2">
    <source>
        <dbReference type="EMBL" id="QIN79382.1"/>
    </source>
</evidence>
<name>A0A6G8PYW3_9ACTN</name>
<keyword evidence="3" id="KW-1185">Reference proteome</keyword>
<sequence length="138" mass="15138">MWPWTTRGATPRRRSGGDRRPFSAVLGADVPEPTRRRLEVLRRSSEGSSVREIAQDLRLSRATVRHRGRAPARPRYPLPARGQGSRSPPVLELETRSPGVVETRGQIRQCCSGRGPRGGVGFMSWGQGAPPRVSASFG</sequence>
<feature type="compositionally biased region" description="Basic residues" evidence="1">
    <location>
        <begin position="63"/>
        <end position="72"/>
    </location>
</feature>
<dbReference type="SUPFAM" id="SSF46894">
    <property type="entry name" value="C-terminal effector domain of the bipartite response regulators"/>
    <property type="match status" value="1"/>
</dbReference>
<dbReference type="Gene3D" id="1.10.10.10">
    <property type="entry name" value="Winged helix-like DNA-binding domain superfamily/Winged helix DNA-binding domain"/>
    <property type="match status" value="1"/>
</dbReference>
<proteinExistence type="predicted"/>
<accession>A0A6G8PYW3</accession>